<protein>
    <recommendedName>
        <fullName evidence="5">Multicopper oxidase CueO</fullName>
        <ecNumber evidence="4">1.16.3.4</ecNumber>
    </recommendedName>
    <alternativeName>
        <fullName evidence="6">Copper efflux oxidase</fullName>
    </alternativeName>
    <alternativeName>
        <fullName evidence="7">Cuprous oxidase</fullName>
    </alternativeName>
</protein>
<dbReference type="CDD" id="cd13867">
    <property type="entry name" value="CuRO_2_CueO_FtsP"/>
    <property type="match status" value="1"/>
</dbReference>
<name>A0ABS9LEE9_9BRAD</name>
<dbReference type="PROSITE" id="PS51318">
    <property type="entry name" value="TAT"/>
    <property type="match status" value="1"/>
</dbReference>
<dbReference type="CDD" id="cd13890">
    <property type="entry name" value="CuRO_3_CueO_FtsP"/>
    <property type="match status" value="1"/>
</dbReference>
<sequence length="488" mass="52925">MLTRRAFAIGAGAAASASLLDPGFGRGEPARAVTRLPVPQLIDAAIHHNAIGLTVSAGHHEFYKGKPTRTYGYSGPILGPVLRFRRGDHVEMSVRNELGVATTVHWHGLLVPGDVDGGPQRKIEPGATWRPTLSIDQPAATLWYHPHPHHETGRQVYLGLAGLIIVEDGHDLGLPDQFGVDDLPLTIQDRVIDETDGSIGYDLSELDVVYGVRGDTVIVNGAITPTAHVPAGWVRPRLLNGSNARNFELRFQDGRTFHVIASDGGFLSRPVPMSVLRISPAERFEILVDFSGGQPVVLETGPDRSMGLFGAISDAGTDEYAPVMRFEVGSASETAGRLPSQLVEPAAIAPVEAVRRRSFVLNNGVCGQRTRMSNHDGMPALIGINGRTHDPNRIDAETKLGTSEIWEITSVGMAHPFHVHGALFRILSLDDKSPPDHLKGWKDVVLVEGKAELLVKFTKPAARGYPFMYHCHILEHEDAGMMGQYVCT</sequence>
<evidence type="ECO:0000256" key="2">
    <source>
        <dbReference type="ARBA" id="ARBA00022723"/>
    </source>
</evidence>
<dbReference type="RefSeq" id="WP_237868778.1">
    <property type="nucleotide sequence ID" value="NZ_JAKLUA010000001.1"/>
</dbReference>
<evidence type="ECO:0000256" key="3">
    <source>
        <dbReference type="ARBA" id="ARBA00023002"/>
    </source>
</evidence>
<reference evidence="12" key="1">
    <citation type="submission" date="2022-01" db="EMBL/GenBank/DDBJ databases">
        <title>Genome sequnece data of strain Bradyrhizobium sp. nov.</title>
        <authorList>
            <person name="Zhang J."/>
        </authorList>
    </citation>
    <scope>NUCLEOTIDE SEQUENCE</scope>
    <source>
        <strain evidence="12">WYCCWR 12774</strain>
    </source>
</reference>
<keyword evidence="2" id="KW-0479">Metal-binding</keyword>
<proteinExistence type="predicted"/>
<evidence type="ECO:0000256" key="4">
    <source>
        <dbReference type="ARBA" id="ARBA00038978"/>
    </source>
</evidence>
<keyword evidence="13" id="KW-1185">Reference proteome</keyword>
<dbReference type="InterPro" id="IPR008972">
    <property type="entry name" value="Cupredoxin"/>
</dbReference>
<dbReference type="InterPro" id="IPR011706">
    <property type="entry name" value="Cu-oxidase_C"/>
</dbReference>
<dbReference type="CDD" id="cd04232">
    <property type="entry name" value="CuRO_1_CueO_FtsP"/>
    <property type="match status" value="1"/>
</dbReference>
<dbReference type="EMBL" id="JAKLUA010000001">
    <property type="protein sequence ID" value="MCG2665370.1"/>
    <property type="molecule type" value="Genomic_DNA"/>
</dbReference>
<evidence type="ECO:0000259" key="9">
    <source>
        <dbReference type="Pfam" id="PF00394"/>
    </source>
</evidence>
<feature type="domain" description="Plastocyanin-like" evidence="10">
    <location>
        <begin position="379"/>
        <end position="486"/>
    </location>
</feature>
<dbReference type="InterPro" id="IPR001117">
    <property type="entry name" value="Cu-oxidase_2nd"/>
</dbReference>
<dbReference type="InterPro" id="IPR045087">
    <property type="entry name" value="Cu-oxidase_fam"/>
</dbReference>
<keyword evidence="3" id="KW-0560">Oxidoreductase</keyword>
<evidence type="ECO:0000313" key="12">
    <source>
        <dbReference type="EMBL" id="MCG2665370.1"/>
    </source>
</evidence>
<evidence type="ECO:0000256" key="1">
    <source>
        <dbReference type="ARBA" id="ARBA00011245"/>
    </source>
</evidence>
<evidence type="ECO:0000256" key="5">
    <source>
        <dbReference type="ARBA" id="ARBA00041027"/>
    </source>
</evidence>
<evidence type="ECO:0000256" key="8">
    <source>
        <dbReference type="ARBA" id="ARBA00048092"/>
    </source>
</evidence>
<evidence type="ECO:0000256" key="6">
    <source>
        <dbReference type="ARBA" id="ARBA00042896"/>
    </source>
</evidence>
<dbReference type="Proteomes" id="UP001139012">
    <property type="component" value="Unassembled WGS sequence"/>
</dbReference>
<dbReference type="PANTHER" id="PTHR48267:SF1">
    <property type="entry name" value="BILIRUBIN OXIDASE"/>
    <property type="match status" value="1"/>
</dbReference>
<dbReference type="Pfam" id="PF07732">
    <property type="entry name" value="Cu-oxidase_3"/>
    <property type="match status" value="1"/>
</dbReference>
<feature type="domain" description="Plastocyanin-like" evidence="11">
    <location>
        <begin position="55"/>
        <end position="169"/>
    </location>
</feature>
<feature type="domain" description="Plastocyanin-like" evidence="9">
    <location>
        <begin position="229"/>
        <end position="291"/>
    </location>
</feature>
<comment type="caution">
    <text evidence="12">The sequence shown here is derived from an EMBL/GenBank/DDBJ whole genome shotgun (WGS) entry which is preliminary data.</text>
</comment>
<dbReference type="PANTHER" id="PTHR48267">
    <property type="entry name" value="CUPREDOXIN SUPERFAMILY PROTEIN"/>
    <property type="match status" value="1"/>
</dbReference>
<evidence type="ECO:0000313" key="13">
    <source>
        <dbReference type="Proteomes" id="UP001139012"/>
    </source>
</evidence>
<dbReference type="InterPro" id="IPR006311">
    <property type="entry name" value="TAT_signal"/>
</dbReference>
<evidence type="ECO:0000259" key="11">
    <source>
        <dbReference type="Pfam" id="PF07732"/>
    </source>
</evidence>
<comment type="catalytic activity">
    <reaction evidence="8">
        <text>4 Cu(+) + O2 + 4 H(+) = 4 Cu(2+) + 2 H2O</text>
        <dbReference type="Rhea" id="RHEA:30083"/>
        <dbReference type="ChEBI" id="CHEBI:15377"/>
        <dbReference type="ChEBI" id="CHEBI:15378"/>
        <dbReference type="ChEBI" id="CHEBI:15379"/>
        <dbReference type="ChEBI" id="CHEBI:29036"/>
        <dbReference type="ChEBI" id="CHEBI:49552"/>
        <dbReference type="EC" id="1.16.3.4"/>
    </reaction>
    <physiologicalReaction direction="left-to-right" evidence="8">
        <dbReference type="Rhea" id="RHEA:30084"/>
    </physiologicalReaction>
</comment>
<comment type="subunit">
    <text evidence="1">Monomer.</text>
</comment>
<dbReference type="InterPro" id="IPR002355">
    <property type="entry name" value="Cu_oxidase_Cu_BS"/>
</dbReference>
<dbReference type="PROSITE" id="PS00080">
    <property type="entry name" value="MULTICOPPER_OXIDASE2"/>
    <property type="match status" value="1"/>
</dbReference>
<organism evidence="12 13">
    <name type="scientific">Bradyrhizobium zhengyangense</name>
    <dbReference type="NCBI Taxonomy" id="2911009"/>
    <lineage>
        <taxon>Bacteria</taxon>
        <taxon>Pseudomonadati</taxon>
        <taxon>Pseudomonadota</taxon>
        <taxon>Alphaproteobacteria</taxon>
        <taxon>Hyphomicrobiales</taxon>
        <taxon>Nitrobacteraceae</taxon>
        <taxon>Bradyrhizobium</taxon>
    </lineage>
</organism>
<dbReference type="SUPFAM" id="SSF49503">
    <property type="entry name" value="Cupredoxins"/>
    <property type="match status" value="3"/>
</dbReference>
<dbReference type="EC" id="1.16.3.4" evidence="4"/>
<evidence type="ECO:0000256" key="7">
    <source>
        <dbReference type="ARBA" id="ARBA00043090"/>
    </source>
</evidence>
<dbReference type="Gene3D" id="2.60.40.420">
    <property type="entry name" value="Cupredoxins - blue copper proteins"/>
    <property type="match status" value="3"/>
</dbReference>
<evidence type="ECO:0000259" key="10">
    <source>
        <dbReference type="Pfam" id="PF07731"/>
    </source>
</evidence>
<dbReference type="Pfam" id="PF00394">
    <property type="entry name" value="Cu-oxidase"/>
    <property type="match status" value="1"/>
</dbReference>
<gene>
    <name evidence="12" type="ORF">L6637_00315</name>
</gene>
<dbReference type="InterPro" id="IPR011707">
    <property type="entry name" value="Cu-oxidase-like_N"/>
</dbReference>
<dbReference type="Pfam" id="PF07731">
    <property type="entry name" value="Cu-oxidase_2"/>
    <property type="match status" value="1"/>
</dbReference>
<accession>A0ABS9LEE9</accession>